<reference evidence="1 2" key="1">
    <citation type="submission" date="2014-05" db="EMBL/GenBank/DDBJ databases">
        <title>Novel Listeriaceae from food processing environments.</title>
        <authorList>
            <person name="den Bakker H.C."/>
        </authorList>
    </citation>
    <scope>NUCLEOTIDE SEQUENCE [LARGE SCALE GENOMIC DNA]</scope>
    <source>
        <strain evidence="1 2">FSL A5-0281</strain>
    </source>
</reference>
<dbReference type="OrthoDB" id="2184495at2"/>
<evidence type="ECO:0000313" key="2">
    <source>
        <dbReference type="Proteomes" id="UP000029844"/>
    </source>
</evidence>
<proteinExistence type="predicted"/>
<dbReference type="RefSeq" id="WP_036083631.1">
    <property type="nucleotide sequence ID" value="NZ_CBCSHQ010000022.1"/>
</dbReference>
<protein>
    <submittedName>
        <fullName evidence="1">Uncharacterized protein</fullName>
    </submittedName>
</protein>
<sequence>MDSQQRLEDNYLRDKKRLAEKEERLYQQKNKGMQALDAIAEASHYYLKDFAPDTMDIRRGMHQLEEIKEELAVQHSKEQQRLDYEMEELTLDYRKQQRTSSEQEASL</sequence>
<dbReference type="eggNOG" id="ENOG502ZGI7">
    <property type="taxonomic scope" value="Bacteria"/>
</dbReference>
<dbReference type="AlphaFoldDB" id="A0A099WH85"/>
<dbReference type="GeneID" id="58716181"/>
<dbReference type="Proteomes" id="UP000029844">
    <property type="component" value="Unassembled WGS sequence"/>
</dbReference>
<evidence type="ECO:0000313" key="1">
    <source>
        <dbReference type="EMBL" id="KGL44357.1"/>
    </source>
</evidence>
<comment type="caution">
    <text evidence="1">The sequence shown here is derived from an EMBL/GenBank/DDBJ whole genome shotgun (WGS) entry which is preliminary data.</text>
</comment>
<name>A0A099WH85_9LIST</name>
<accession>A0A099WH85</accession>
<organism evidence="1 2">
    <name type="scientific">Listeria booriae</name>
    <dbReference type="NCBI Taxonomy" id="1552123"/>
    <lineage>
        <taxon>Bacteria</taxon>
        <taxon>Bacillati</taxon>
        <taxon>Bacillota</taxon>
        <taxon>Bacilli</taxon>
        <taxon>Bacillales</taxon>
        <taxon>Listeriaceae</taxon>
        <taxon>Listeria</taxon>
    </lineage>
</organism>
<gene>
    <name evidence="1" type="ORF">EP57_01835</name>
</gene>
<keyword evidence="2" id="KW-1185">Reference proteome</keyword>
<dbReference type="EMBL" id="JNFA01000003">
    <property type="protein sequence ID" value="KGL44357.1"/>
    <property type="molecule type" value="Genomic_DNA"/>
</dbReference>
<dbReference type="STRING" id="1552123.EP57_01835"/>